<dbReference type="PANTHER" id="PTHR30255:SF2">
    <property type="entry name" value="SINGLE-STRANDED-DNA-SPECIFIC EXONUCLEASE RECJ"/>
    <property type="match status" value="1"/>
</dbReference>
<comment type="similarity">
    <text evidence="1">Belongs to the RecJ family.</text>
</comment>
<dbReference type="InterPro" id="IPR041122">
    <property type="entry name" value="RecJ_OB"/>
</dbReference>
<keyword evidence="3" id="KW-0540">Nuclease</keyword>
<evidence type="ECO:0000256" key="2">
    <source>
        <dbReference type="ARBA" id="ARBA00019841"/>
    </source>
</evidence>
<reference evidence="9" key="1">
    <citation type="submission" date="2020-10" db="EMBL/GenBank/DDBJ databases">
        <authorList>
            <person name="Gilroy R."/>
        </authorList>
    </citation>
    <scope>NUCLEOTIDE SEQUENCE</scope>
    <source>
        <strain evidence="9">10532</strain>
    </source>
</reference>
<gene>
    <name evidence="9" type="primary">recJ</name>
    <name evidence="9" type="ORF">IAA81_01920</name>
</gene>
<keyword evidence="4" id="KW-0378">Hydrolase</keyword>
<evidence type="ECO:0000313" key="9">
    <source>
        <dbReference type="EMBL" id="MBO8456968.1"/>
    </source>
</evidence>
<evidence type="ECO:0000313" key="10">
    <source>
        <dbReference type="Proteomes" id="UP000823638"/>
    </source>
</evidence>
<reference evidence="9" key="2">
    <citation type="journal article" date="2021" name="PeerJ">
        <title>Extensive microbial diversity within the chicken gut microbiome revealed by metagenomics and culture.</title>
        <authorList>
            <person name="Gilroy R."/>
            <person name="Ravi A."/>
            <person name="Getino M."/>
            <person name="Pursley I."/>
            <person name="Horton D.L."/>
            <person name="Alikhan N.F."/>
            <person name="Baker D."/>
            <person name="Gharbi K."/>
            <person name="Hall N."/>
            <person name="Watson M."/>
            <person name="Adriaenssens E.M."/>
            <person name="Foster-Nyarko E."/>
            <person name="Jarju S."/>
            <person name="Secka A."/>
            <person name="Antonio M."/>
            <person name="Oren A."/>
            <person name="Chaudhuri R.R."/>
            <person name="La Ragione R."/>
            <person name="Hildebrand F."/>
            <person name="Pallen M.J."/>
        </authorList>
    </citation>
    <scope>NUCLEOTIDE SEQUENCE</scope>
    <source>
        <strain evidence="9">10532</strain>
    </source>
</reference>
<protein>
    <recommendedName>
        <fullName evidence="2">Single-stranded-DNA-specific exonuclease RecJ</fullName>
    </recommendedName>
</protein>
<dbReference type="Pfam" id="PF01368">
    <property type="entry name" value="DHH"/>
    <property type="match status" value="1"/>
</dbReference>
<evidence type="ECO:0000256" key="4">
    <source>
        <dbReference type="ARBA" id="ARBA00022801"/>
    </source>
</evidence>
<accession>A0A9D9HNK2</accession>
<dbReference type="Proteomes" id="UP000823638">
    <property type="component" value="Unassembled WGS sequence"/>
</dbReference>
<dbReference type="NCBIfam" id="TIGR00644">
    <property type="entry name" value="recJ"/>
    <property type="match status" value="1"/>
</dbReference>
<dbReference type="GO" id="GO:0006281">
    <property type="term" value="P:DNA repair"/>
    <property type="evidence" value="ECO:0007669"/>
    <property type="project" value="InterPro"/>
</dbReference>
<feature type="domain" description="DHHA1" evidence="7">
    <location>
        <begin position="485"/>
        <end position="575"/>
    </location>
</feature>
<dbReference type="GO" id="GO:0006310">
    <property type="term" value="P:DNA recombination"/>
    <property type="evidence" value="ECO:0007669"/>
    <property type="project" value="InterPro"/>
</dbReference>
<evidence type="ECO:0000259" key="8">
    <source>
        <dbReference type="Pfam" id="PF17768"/>
    </source>
</evidence>
<dbReference type="AlphaFoldDB" id="A0A9D9HNK2"/>
<evidence type="ECO:0000256" key="1">
    <source>
        <dbReference type="ARBA" id="ARBA00005915"/>
    </source>
</evidence>
<feature type="domain" description="RecJ OB" evidence="8">
    <location>
        <begin position="593"/>
        <end position="701"/>
    </location>
</feature>
<dbReference type="GO" id="GO:0003676">
    <property type="term" value="F:nucleic acid binding"/>
    <property type="evidence" value="ECO:0007669"/>
    <property type="project" value="InterPro"/>
</dbReference>
<evidence type="ECO:0000259" key="7">
    <source>
        <dbReference type="Pfam" id="PF02272"/>
    </source>
</evidence>
<name>A0A9D9HNK2_9SPIR</name>
<evidence type="ECO:0000256" key="3">
    <source>
        <dbReference type="ARBA" id="ARBA00022722"/>
    </source>
</evidence>
<keyword evidence="5 9" id="KW-0269">Exonuclease</keyword>
<dbReference type="InterPro" id="IPR003156">
    <property type="entry name" value="DHHA1_dom"/>
</dbReference>
<dbReference type="PANTHER" id="PTHR30255">
    <property type="entry name" value="SINGLE-STRANDED-DNA-SPECIFIC EXONUCLEASE RECJ"/>
    <property type="match status" value="1"/>
</dbReference>
<organism evidence="9 10">
    <name type="scientific">Candidatus Gallitreponema excrementavium</name>
    <dbReference type="NCBI Taxonomy" id="2840840"/>
    <lineage>
        <taxon>Bacteria</taxon>
        <taxon>Pseudomonadati</taxon>
        <taxon>Spirochaetota</taxon>
        <taxon>Spirochaetia</taxon>
        <taxon>Spirochaetales</taxon>
        <taxon>Candidatus Gallitreponema</taxon>
    </lineage>
</organism>
<dbReference type="SUPFAM" id="SSF64182">
    <property type="entry name" value="DHH phosphoesterases"/>
    <property type="match status" value="2"/>
</dbReference>
<feature type="domain" description="DDH" evidence="6">
    <location>
        <begin position="77"/>
        <end position="204"/>
    </location>
</feature>
<dbReference type="Pfam" id="PF02272">
    <property type="entry name" value="DHHA1"/>
    <property type="match status" value="1"/>
</dbReference>
<sequence>MNWKKRDADRDIIRAISKKYQCDILVATILARRQITKNSEILFFLEKDPRFLHNPFLFKEMEDAVDRILQAAEEKEKVLIFGDRDVDGITSTTLLCETFEDLGIDYTWRIPEGDEPYGLTNQAVDEFAENYGTLIVTVDCGITNIEEIEHAAELGIDVIVVDHHQAGEELPGAVATLDPKIPEETYPFRDLSGCGVAYKLACALRFAGTELYKQSICLLNIRPVNEAYVVEAVKLVNLRETGRITDTLIPGMVKPERTRVIPFLEGQQIFVWDEALQKKQLQKIFGDSIELNAMDIRNQVSKVFPFVKDLSLLRIKEISKIAKYSPEPFTEIDGFMNIFISFVWATQKIFTDKDRSNLQLVALSTLADLMPLRDENRLMVKLGMEEINKSPRKGLAELMLKQNLTGKRISSEDLSWQITPVINSTGRMGSPGTAIKLFTDNDSKNRLNYADAVIEMNRERKQTAQDSWLQIEDSARKSPTDYNNKLVVVISKEINRGVTGIMASKAVNLFSVPSIIMVYTQDNVIVGSMRSFGNYDLTSLRNQCQDLFIDNGGHAFAAGFSLKEENLPAFIDRLKVISEDITLSEDEEQGNLIDGELPREYMTPDLMKILDLFEPYGIENEPLVFGGKKLKVTGIDLMGKTEKKHVKLTLDCGKYKFPGIIWNGIERVNRDFSMNDFVDVIFQISRNSFNGMETVQLIIQDVAKSV</sequence>
<dbReference type="Gene3D" id="3.90.1640.30">
    <property type="match status" value="2"/>
</dbReference>
<dbReference type="EMBL" id="JADIMM010000023">
    <property type="protein sequence ID" value="MBO8456968.1"/>
    <property type="molecule type" value="Genomic_DNA"/>
</dbReference>
<dbReference type="Gene3D" id="2.40.50.460">
    <property type="match status" value="1"/>
</dbReference>
<dbReference type="InterPro" id="IPR001667">
    <property type="entry name" value="DDH_dom"/>
</dbReference>
<dbReference type="InterPro" id="IPR038763">
    <property type="entry name" value="DHH_sf"/>
</dbReference>
<dbReference type="Pfam" id="PF17768">
    <property type="entry name" value="RecJ_OB"/>
    <property type="match status" value="1"/>
</dbReference>
<dbReference type="InterPro" id="IPR051673">
    <property type="entry name" value="SSDNA_exonuclease_RecJ"/>
</dbReference>
<proteinExistence type="inferred from homology"/>
<evidence type="ECO:0000259" key="6">
    <source>
        <dbReference type="Pfam" id="PF01368"/>
    </source>
</evidence>
<dbReference type="GO" id="GO:0008409">
    <property type="term" value="F:5'-3' exonuclease activity"/>
    <property type="evidence" value="ECO:0007669"/>
    <property type="project" value="InterPro"/>
</dbReference>
<evidence type="ECO:0000256" key="5">
    <source>
        <dbReference type="ARBA" id="ARBA00022839"/>
    </source>
</evidence>
<dbReference type="InterPro" id="IPR004610">
    <property type="entry name" value="RecJ"/>
</dbReference>
<comment type="caution">
    <text evidence="9">The sequence shown here is derived from an EMBL/GenBank/DDBJ whole genome shotgun (WGS) entry which is preliminary data.</text>
</comment>